<dbReference type="AlphaFoldDB" id="A0A2W0CDS5"/>
<evidence type="ECO:0000313" key="1">
    <source>
        <dbReference type="EMBL" id="PYY26465.1"/>
    </source>
</evidence>
<dbReference type="Proteomes" id="UP000247459">
    <property type="component" value="Unassembled WGS sequence"/>
</dbReference>
<accession>A0A2W0CDS5</accession>
<dbReference type="OrthoDB" id="2636547at2"/>
<evidence type="ECO:0000313" key="2">
    <source>
        <dbReference type="Proteomes" id="UP000247459"/>
    </source>
</evidence>
<gene>
    <name evidence="1" type="ORF">PIL02S_05870</name>
</gene>
<comment type="caution">
    <text evidence="1">The sequence shown here is derived from an EMBL/GenBank/DDBJ whole genome shotgun (WGS) entry which is preliminary data.</text>
</comment>
<dbReference type="EMBL" id="PRLG01000029">
    <property type="protein sequence ID" value="PYY26465.1"/>
    <property type="molecule type" value="Genomic_DNA"/>
</dbReference>
<sequence>MRTFITRFRRESSYHEFKVYVIQSSTLKRFFVMEIIVGTLAYHAAFYLCHNALLAGAGSWAGTEGLKRLPLAVKRMVSF</sequence>
<reference evidence="1 2" key="1">
    <citation type="submission" date="2018-01" db="EMBL/GenBank/DDBJ databases">
        <title>Genome sequence of the PGP bacterium Paenibacillus illinoisensis E3.</title>
        <authorList>
            <person name="Rolli E."/>
            <person name="Marasco R."/>
            <person name="Bessem C."/>
            <person name="Michoud G."/>
            <person name="Gaiarsa S."/>
            <person name="Borin S."/>
            <person name="Daffonchio D."/>
        </authorList>
    </citation>
    <scope>NUCLEOTIDE SEQUENCE [LARGE SCALE GENOMIC DNA]</scope>
    <source>
        <strain evidence="1 2">E3</strain>
    </source>
</reference>
<protein>
    <submittedName>
        <fullName evidence="1">Uncharacterized protein</fullName>
    </submittedName>
</protein>
<organism evidence="1 2">
    <name type="scientific">Paenibacillus illinoisensis</name>
    <dbReference type="NCBI Taxonomy" id="59845"/>
    <lineage>
        <taxon>Bacteria</taxon>
        <taxon>Bacillati</taxon>
        <taxon>Bacillota</taxon>
        <taxon>Bacilli</taxon>
        <taxon>Bacillales</taxon>
        <taxon>Paenibacillaceae</taxon>
        <taxon>Paenibacillus</taxon>
    </lineage>
</organism>
<dbReference type="RefSeq" id="WP_095358385.1">
    <property type="nucleotide sequence ID" value="NZ_PRLG01000029.1"/>
</dbReference>
<name>A0A2W0CDS5_9BACL</name>
<proteinExistence type="predicted"/>